<dbReference type="GO" id="GO:0062054">
    <property type="term" value="F:fluoride channel activity"/>
    <property type="evidence" value="ECO:0007669"/>
    <property type="project" value="UniProtKB-UniRule"/>
</dbReference>
<keyword evidence="7 12" id="KW-0406">Ion transport</keyword>
<evidence type="ECO:0000256" key="3">
    <source>
        <dbReference type="ARBA" id="ARBA00022519"/>
    </source>
</evidence>
<feature type="binding site" evidence="12">
    <location>
        <position position="76"/>
    </location>
    <ligand>
        <name>Na(+)</name>
        <dbReference type="ChEBI" id="CHEBI:29101"/>
        <note>structural</note>
    </ligand>
</feature>
<keyword evidence="12" id="KW-0813">Transport</keyword>
<dbReference type="NCBIfam" id="NF010794">
    <property type="entry name" value="PRK14198.1"/>
    <property type="match status" value="1"/>
</dbReference>
<dbReference type="GO" id="GO:0140114">
    <property type="term" value="P:cellular detoxification of fluoride"/>
    <property type="evidence" value="ECO:0007669"/>
    <property type="project" value="UniProtKB-UniRule"/>
</dbReference>
<dbReference type="NCBIfam" id="NF010791">
    <property type="entry name" value="PRK14195.1"/>
    <property type="match status" value="1"/>
</dbReference>
<dbReference type="OrthoDB" id="9806299at2"/>
<dbReference type="Pfam" id="PF02537">
    <property type="entry name" value="CRCB"/>
    <property type="match status" value="1"/>
</dbReference>
<comment type="similarity">
    <text evidence="10 12">Belongs to the fluoride channel Fluc/FEX (TC 1.A.43) family.</text>
</comment>
<dbReference type="NCBIfam" id="TIGR00494">
    <property type="entry name" value="crcB"/>
    <property type="match status" value="1"/>
</dbReference>
<evidence type="ECO:0000256" key="9">
    <source>
        <dbReference type="ARBA" id="ARBA00023303"/>
    </source>
</evidence>
<comment type="caution">
    <text evidence="13">The sequence shown here is derived from an EMBL/GenBank/DDBJ whole genome shotgun (WGS) entry which is preliminary data.</text>
</comment>
<comment type="subcellular location">
    <subcellularLocation>
        <location evidence="1 12">Cell membrane</location>
        <topology evidence="1 12">Multi-pass membrane protein</topology>
    </subcellularLocation>
</comment>
<evidence type="ECO:0000313" key="14">
    <source>
        <dbReference type="Proteomes" id="UP000294881"/>
    </source>
</evidence>
<keyword evidence="14" id="KW-1185">Reference proteome</keyword>
<comment type="activity regulation">
    <text evidence="12">Na(+) is not transported, but it plays an essential structural role and its presence is essential for fluoride channel function.</text>
</comment>
<keyword evidence="4 12" id="KW-0812">Transmembrane</keyword>
<keyword evidence="5 12" id="KW-1133">Transmembrane helix</keyword>
<feature type="transmembrane region" description="Helical" evidence="12">
    <location>
        <begin position="98"/>
        <end position="122"/>
    </location>
</feature>
<evidence type="ECO:0000256" key="10">
    <source>
        <dbReference type="ARBA" id="ARBA00035120"/>
    </source>
</evidence>
<dbReference type="RefSeq" id="WP_132005956.1">
    <property type="nucleotide sequence ID" value="NZ_JBHUNN010000002.1"/>
</dbReference>
<evidence type="ECO:0000256" key="8">
    <source>
        <dbReference type="ARBA" id="ARBA00023136"/>
    </source>
</evidence>
<keyword evidence="3" id="KW-0997">Cell inner membrane</keyword>
<sequence length="126" mass="13014">MQAIALVFLGAGFGGVCRHLLGMAAARAFGLAFPWGTLLINVTGSLAMGLLVGWMALRPDGASQNLRLFLATGVLGGYTTFSTFSLEAVLLWQRGDFAAAMAYVLGSLICGVAGLAVGLVMMRSLA</sequence>
<protein>
    <recommendedName>
        <fullName evidence="12">Fluoride-specific ion channel FluC</fullName>
    </recommendedName>
</protein>
<keyword evidence="8 12" id="KW-0472">Membrane</keyword>
<evidence type="ECO:0000256" key="2">
    <source>
        <dbReference type="ARBA" id="ARBA00022475"/>
    </source>
</evidence>
<evidence type="ECO:0000256" key="7">
    <source>
        <dbReference type="ARBA" id="ARBA00023065"/>
    </source>
</evidence>
<dbReference type="InterPro" id="IPR003691">
    <property type="entry name" value="FluC"/>
</dbReference>
<dbReference type="HAMAP" id="MF_00454">
    <property type="entry name" value="FluC"/>
    <property type="match status" value="1"/>
</dbReference>
<dbReference type="GO" id="GO:0046872">
    <property type="term" value="F:metal ion binding"/>
    <property type="evidence" value="ECO:0007669"/>
    <property type="project" value="UniProtKB-KW"/>
</dbReference>
<feature type="binding site" evidence="12">
    <location>
        <position position="79"/>
    </location>
    <ligand>
        <name>Na(+)</name>
        <dbReference type="ChEBI" id="CHEBI:29101"/>
        <note>structural</note>
    </ligand>
</feature>
<organism evidence="13 14">
    <name type="scientific">Camelimonas lactis</name>
    <dbReference type="NCBI Taxonomy" id="659006"/>
    <lineage>
        <taxon>Bacteria</taxon>
        <taxon>Pseudomonadati</taxon>
        <taxon>Pseudomonadota</taxon>
        <taxon>Alphaproteobacteria</taxon>
        <taxon>Hyphomicrobiales</taxon>
        <taxon>Chelatococcaceae</taxon>
        <taxon>Camelimonas</taxon>
    </lineage>
</organism>
<proteinExistence type="inferred from homology"/>
<feature type="transmembrane region" description="Helical" evidence="12">
    <location>
        <begin position="38"/>
        <end position="57"/>
    </location>
</feature>
<comment type="function">
    <text evidence="12">Fluoride-specific ion channel. Important for reducing fluoride concentration in the cell, thus reducing its toxicity.</text>
</comment>
<evidence type="ECO:0000313" key="13">
    <source>
        <dbReference type="EMBL" id="TCO13839.1"/>
    </source>
</evidence>
<evidence type="ECO:0000256" key="4">
    <source>
        <dbReference type="ARBA" id="ARBA00022692"/>
    </source>
</evidence>
<evidence type="ECO:0000256" key="12">
    <source>
        <dbReference type="HAMAP-Rule" id="MF_00454"/>
    </source>
</evidence>
<name>A0A4V2RXG4_9HYPH</name>
<keyword evidence="6 12" id="KW-0915">Sodium</keyword>
<dbReference type="GO" id="GO:0005886">
    <property type="term" value="C:plasma membrane"/>
    <property type="evidence" value="ECO:0007669"/>
    <property type="project" value="UniProtKB-SubCell"/>
</dbReference>
<keyword evidence="12" id="KW-0479">Metal-binding</keyword>
<dbReference type="Proteomes" id="UP000294881">
    <property type="component" value="Unassembled WGS sequence"/>
</dbReference>
<reference evidence="13 14" key="1">
    <citation type="submission" date="2019-03" db="EMBL/GenBank/DDBJ databases">
        <title>Genomic Encyclopedia of Type Strains, Phase IV (KMG-IV): sequencing the most valuable type-strain genomes for metagenomic binning, comparative biology and taxonomic classification.</title>
        <authorList>
            <person name="Goeker M."/>
        </authorList>
    </citation>
    <scope>NUCLEOTIDE SEQUENCE [LARGE SCALE GENOMIC DNA]</scope>
    <source>
        <strain evidence="13 14">DSM 22958</strain>
    </source>
</reference>
<dbReference type="AlphaFoldDB" id="A0A4V2RXG4"/>
<evidence type="ECO:0000256" key="5">
    <source>
        <dbReference type="ARBA" id="ARBA00022989"/>
    </source>
</evidence>
<keyword evidence="2 12" id="KW-1003">Cell membrane</keyword>
<accession>A0A4V2RXG4</accession>
<gene>
    <name evidence="12" type="primary">fluC</name>
    <name evidence="12" type="synonym">crcB</name>
    <name evidence="13" type="ORF">EV666_105211</name>
</gene>
<dbReference type="EMBL" id="SLWL01000005">
    <property type="protein sequence ID" value="TCO13839.1"/>
    <property type="molecule type" value="Genomic_DNA"/>
</dbReference>
<feature type="transmembrane region" description="Helical" evidence="12">
    <location>
        <begin position="69"/>
        <end position="92"/>
    </location>
</feature>
<comment type="catalytic activity">
    <reaction evidence="11">
        <text>fluoride(in) = fluoride(out)</text>
        <dbReference type="Rhea" id="RHEA:76159"/>
        <dbReference type="ChEBI" id="CHEBI:17051"/>
    </reaction>
    <physiologicalReaction direction="left-to-right" evidence="11">
        <dbReference type="Rhea" id="RHEA:76160"/>
    </physiologicalReaction>
</comment>
<keyword evidence="9 12" id="KW-0407">Ion channel</keyword>
<dbReference type="PANTHER" id="PTHR28259:SF1">
    <property type="entry name" value="FLUORIDE EXPORT PROTEIN 1-RELATED"/>
    <property type="match status" value="1"/>
</dbReference>
<dbReference type="PANTHER" id="PTHR28259">
    <property type="entry name" value="FLUORIDE EXPORT PROTEIN 1-RELATED"/>
    <property type="match status" value="1"/>
</dbReference>
<evidence type="ECO:0000256" key="11">
    <source>
        <dbReference type="ARBA" id="ARBA00035585"/>
    </source>
</evidence>
<evidence type="ECO:0000256" key="1">
    <source>
        <dbReference type="ARBA" id="ARBA00004651"/>
    </source>
</evidence>
<evidence type="ECO:0000256" key="6">
    <source>
        <dbReference type="ARBA" id="ARBA00023053"/>
    </source>
</evidence>